<organism evidence="2">
    <name type="scientific">marine sediment metagenome</name>
    <dbReference type="NCBI Taxonomy" id="412755"/>
    <lineage>
        <taxon>unclassified sequences</taxon>
        <taxon>metagenomes</taxon>
        <taxon>ecological metagenomes</taxon>
    </lineage>
</organism>
<dbReference type="EMBL" id="LAZR01013779">
    <property type="protein sequence ID" value="KKM20382.1"/>
    <property type="molecule type" value="Genomic_DNA"/>
</dbReference>
<accession>A0A0F9HYX8</accession>
<gene>
    <name evidence="2" type="ORF">LCGC14_1646040</name>
</gene>
<name>A0A0F9HYX8_9ZZZZ</name>
<evidence type="ECO:0000256" key="1">
    <source>
        <dbReference type="SAM" id="MobiDB-lite"/>
    </source>
</evidence>
<comment type="caution">
    <text evidence="2">The sequence shown here is derived from an EMBL/GenBank/DDBJ whole genome shotgun (WGS) entry which is preliminary data.</text>
</comment>
<evidence type="ECO:0000313" key="2">
    <source>
        <dbReference type="EMBL" id="KKM20382.1"/>
    </source>
</evidence>
<reference evidence="2" key="1">
    <citation type="journal article" date="2015" name="Nature">
        <title>Complex archaea that bridge the gap between prokaryotes and eukaryotes.</title>
        <authorList>
            <person name="Spang A."/>
            <person name="Saw J.H."/>
            <person name="Jorgensen S.L."/>
            <person name="Zaremba-Niedzwiedzka K."/>
            <person name="Martijn J."/>
            <person name="Lind A.E."/>
            <person name="van Eijk R."/>
            <person name="Schleper C."/>
            <person name="Guy L."/>
            <person name="Ettema T.J."/>
        </authorList>
    </citation>
    <scope>NUCLEOTIDE SEQUENCE</scope>
</reference>
<feature type="region of interest" description="Disordered" evidence="1">
    <location>
        <begin position="1"/>
        <end position="28"/>
    </location>
</feature>
<sequence>MPVDLSGTGFRSAGFGTPGEREGRGGAGSAFERTVGAGFAGLLNDPLVGAVLKPVAGAFGFDETELSRIEAITNNSTLANFSEGIGSLIGAIGPGLGSFSAARHLIRFGLGKVGERVGLGAAQKFLTREAGSQIVPRSPLALRVPEAAAGSLGFGAEGTARGLAEGESTSDALKRGAINAAIAGTFEGGLIAAGRTPGLQRLFGVSRVKDPEASLTRQDPARLATAQRAEQPVEKVFQDTRAKVMKLAPNVDKPTPAQVFQLRFAQAPKETVKALNKIRSINERVADLGPTTFIESVKDSLRLSEKRFVDAATKNGIQAQKVEREVLALEYQQAFIDRHGVKAAKATLGERTKSSAALTSQIVKKQRRIGSLRQKETAASVDKLITTNLRLKLEDPTEFGPVLTSMLDDLTRFDDAPGAVSRTLNKMARDKFAYGGVVFDGEGIRQMAEKFAIRVAKSPETVSRENGLVLAMLADDVLSASKEARGLTIAGDSLILREFRSLAKARGVKFRNNGKFAEPIRDAYEREVNGGLEGVRADFGDETAAVWGRLMAFKDKMFGGAERLGAAPRITPEIARDQFKVGGVFPQIWRLNPDVRRGKIQANLARAMEEQGIYTGEEALVQAGRFLDKASQNKVGGIKRVGNIDSQRIIPGSTAQKKLLAERVGGKIETDPLIVLQEHNAGVSHRLAFGSRFGADGEVMKAFGDAAVAEGASPSLVNTLITHYSGGQFLDEGVRKLLKMATNVQIMSKLGLSQIPNMSQFVNQTIFGGPRSLAGGIRTITNEQGRATTLKGLGIVDAMGASMGRVIQEDLALTTGLTVRAPLDGVTRGFLN</sequence>
<proteinExistence type="predicted"/>
<dbReference type="AlphaFoldDB" id="A0A0F9HYX8"/>
<protein>
    <submittedName>
        <fullName evidence="2">Uncharacterized protein</fullName>
    </submittedName>
</protein>
<feature type="non-terminal residue" evidence="2">
    <location>
        <position position="832"/>
    </location>
</feature>